<dbReference type="InterPro" id="IPR044974">
    <property type="entry name" value="Disease_R_plants"/>
</dbReference>
<evidence type="ECO:0000313" key="1">
    <source>
        <dbReference type="EMBL" id="RHN65883.1"/>
    </source>
</evidence>
<comment type="caution">
    <text evidence="1">The sequence shown here is derived from an EMBL/GenBank/DDBJ whole genome shotgun (WGS) entry which is preliminary data.</text>
</comment>
<dbReference type="Proteomes" id="UP000265566">
    <property type="component" value="Chromosome 3"/>
</dbReference>
<dbReference type="GO" id="GO:0006952">
    <property type="term" value="P:defense response"/>
    <property type="evidence" value="ECO:0007669"/>
    <property type="project" value="InterPro"/>
</dbReference>
<dbReference type="Gene3D" id="3.80.10.10">
    <property type="entry name" value="Ribonuclease Inhibitor"/>
    <property type="match status" value="1"/>
</dbReference>
<proteinExistence type="predicted"/>
<dbReference type="PANTHER" id="PTHR11017:SF455">
    <property type="entry name" value="NB-ARC DOMAIN PROTEIN"/>
    <property type="match status" value="1"/>
</dbReference>
<dbReference type="PANTHER" id="PTHR11017">
    <property type="entry name" value="LEUCINE-RICH REPEAT-CONTAINING PROTEIN"/>
    <property type="match status" value="1"/>
</dbReference>
<accession>A0A396IMR0</accession>
<dbReference type="AlphaFoldDB" id="A0A396IMR0"/>
<dbReference type="EMBL" id="PSQE01000003">
    <property type="protein sequence ID" value="RHN65883.1"/>
    <property type="molecule type" value="Genomic_DNA"/>
</dbReference>
<name>A0A396IMR0_MEDTR</name>
<organism evidence="1 2">
    <name type="scientific">Medicago truncatula</name>
    <name type="common">Barrel medic</name>
    <name type="synonym">Medicago tribuloides</name>
    <dbReference type="NCBI Taxonomy" id="3880"/>
    <lineage>
        <taxon>Eukaryota</taxon>
        <taxon>Viridiplantae</taxon>
        <taxon>Streptophyta</taxon>
        <taxon>Embryophyta</taxon>
        <taxon>Tracheophyta</taxon>
        <taxon>Spermatophyta</taxon>
        <taxon>Magnoliopsida</taxon>
        <taxon>eudicotyledons</taxon>
        <taxon>Gunneridae</taxon>
        <taxon>Pentapetalae</taxon>
        <taxon>rosids</taxon>
        <taxon>fabids</taxon>
        <taxon>Fabales</taxon>
        <taxon>Fabaceae</taxon>
        <taxon>Papilionoideae</taxon>
        <taxon>50 kb inversion clade</taxon>
        <taxon>NPAAA clade</taxon>
        <taxon>Hologalegina</taxon>
        <taxon>IRL clade</taxon>
        <taxon>Trifolieae</taxon>
        <taxon>Medicago</taxon>
    </lineage>
</organism>
<evidence type="ECO:0000313" key="2">
    <source>
        <dbReference type="Proteomes" id="UP000265566"/>
    </source>
</evidence>
<gene>
    <name evidence="1" type="ORF">MtrunA17_Chr3g0084761</name>
</gene>
<sequence length="125" mass="14192">MKNLKILIIRNARFSNSPQILPNCLKVLDWSGYPSSSLPSEFNPRNLAILNLHESRLKWFQSLKVFERLSLLDFEGCKFLIEVPSLSRVPNLGALCLDYCTNLIRVHDSVGFLDRLVLLSAQGCT</sequence>
<dbReference type="SUPFAM" id="SSF52058">
    <property type="entry name" value="L domain-like"/>
    <property type="match status" value="1"/>
</dbReference>
<reference evidence="2" key="1">
    <citation type="journal article" date="2018" name="Nat. Plants">
        <title>Whole-genome landscape of Medicago truncatula symbiotic genes.</title>
        <authorList>
            <person name="Pecrix Y."/>
            <person name="Staton S.E."/>
            <person name="Sallet E."/>
            <person name="Lelandais-Briere C."/>
            <person name="Moreau S."/>
            <person name="Carrere S."/>
            <person name="Blein T."/>
            <person name="Jardinaud M.F."/>
            <person name="Latrasse D."/>
            <person name="Zouine M."/>
            <person name="Zahm M."/>
            <person name="Kreplak J."/>
            <person name="Mayjonade B."/>
            <person name="Satge C."/>
            <person name="Perez M."/>
            <person name="Cauet S."/>
            <person name="Marande W."/>
            <person name="Chantry-Darmon C."/>
            <person name="Lopez-Roques C."/>
            <person name="Bouchez O."/>
            <person name="Berard A."/>
            <person name="Debelle F."/>
            <person name="Munos S."/>
            <person name="Bendahmane A."/>
            <person name="Berges H."/>
            <person name="Niebel A."/>
            <person name="Buitink J."/>
            <person name="Frugier F."/>
            <person name="Benhamed M."/>
            <person name="Crespi M."/>
            <person name="Gouzy J."/>
            <person name="Gamas P."/>
        </authorList>
    </citation>
    <scope>NUCLEOTIDE SEQUENCE [LARGE SCALE GENOMIC DNA]</scope>
    <source>
        <strain evidence="2">cv. Jemalong A17</strain>
    </source>
</reference>
<dbReference type="InterPro" id="IPR032675">
    <property type="entry name" value="LRR_dom_sf"/>
</dbReference>
<protein>
    <submittedName>
        <fullName evidence="1">Putative leucine-rich repeat domain, L domain-containing protein</fullName>
    </submittedName>
</protein>
<dbReference type="Gramene" id="rna13776">
    <property type="protein sequence ID" value="RHN65883.1"/>
    <property type="gene ID" value="gene13776"/>
</dbReference>